<dbReference type="EMBL" id="CP182909">
    <property type="protein sequence ID" value="XPM67159.1"/>
    <property type="molecule type" value="Genomic_DNA"/>
</dbReference>
<name>A0ACD5H2Z4_9CYAN</name>
<organism evidence="1 2">
    <name type="scientific">Desertifilum tharense IPPAS B-1220</name>
    <dbReference type="NCBI Taxonomy" id="1781255"/>
    <lineage>
        <taxon>Bacteria</taxon>
        <taxon>Bacillati</taxon>
        <taxon>Cyanobacteriota</taxon>
        <taxon>Cyanophyceae</taxon>
        <taxon>Desertifilales</taxon>
        <taxon>Desertifilaceae</taxon>
        <taxon>Desertifilum</taxon>
    </lineage>
</organism>
<evidence type="ECO:0000313" key="2">
    <source>
        <dbReference type="Proteomes" id="UP000095472"/>
    </source>
</evidence>
<gene>
    <name evidence="1" type="ORF">BH720_014910</name>
</gene>
<proteinExistence type="predicted"/>
<keyword evidence="2" id="KW-1185">Reference proteome</keyword>
<sequence>MARPVKLCGIRGDRNSASFTVSFSSAEPQAVQLNAKKLYAKIWQRRALWITAPAIATLAIGTSSLGLLQILDWAVLDQFFRWRHEPADPRIAIVTIDEFDVVKLQQWYDFGCSFGSTDYPVTSSRTQSHWTRYFPRLTRRTGS</sequence>
<dbReference type="Proteomes" id="UP000095472">
    <property type="component" value="Chromosome"/>
</dbReference>
<reference evidence="1 2" key="1">
    <citation type="journal article" date="2016" name="Genome Announc.">
        <title>Draft Genome Sequence of the Thermotolerant Cyanobacterium Desertifilum sp. IPPAS B-1220.</title>
        <authorList>
            <person name="Mironov K.S."/>
            <person name="Sinetova M.A."/>
            <person name="Bolatkhan K."/>
            <person name="Zayadan B.K."/>
            <person name="Ustinova V.V."/>
            <person name="Kupriyanova E.V."/>
            <person name="Skrypnik A.N."/>
            <person name="Gogoleva N.E."/>
            <person name="Gogolev Y.V."/>
            <person name="Los D.A."/>
        </authorList>
    </citation>
    <scope>NUCLEOTIDE SEQUENCE [LARGE SCALE GENOMIC DNA]</scope>
    <source>
        <strain evidence="1 2">IPPAS B-1220</strain>
    </source>
</reference>
<accession>A0ACD5H2Z4</accession>
<evidence type="ECO:0000313" key="1">
    <source>
        <dbReference type="EMBL" id="XPM67159.1"/>
    </source>
</evidence>
<protein>
    <submittedName>
        <fullName evidence="1">CHASE2 domain-containing protein</fullName>
    </submittedName>
</protein>